<dbReference type="Proteomes" id="UP000480151">
    <property type="component" value="Unassembled WGS sequence"/>
</dbReference>
<proteinExistence type="predicted"/>
<organism evidence="2 3">
    <name type="scientific">Paenibacillus apii</name>
    <dbReference type="NCBI Taxonomy" id="1850370"/>
    <lineage>
        <taxon>Bacteria</taxon>
        <taxon>Bacillati</taxon>
        <taxon>Bacillota</taxon>
        <taxon>Bacilli</taxon>
        <taxon>Bacillales</taxon>
        <taxon>Paenibacillaceae</taxon>
        <taxon>Paenibacillus</taxon>
    </lineage>
</organism>
<name>A0A6M1PCY5_9BACL</name>
<evidence type="ECO:0000313" key="2">
    <source>
        <dbReference type="EMBL" id="NGM81026.1"/>
    </source>
</evidence>
<accession>A0A6M1PCY5</accession>
<keyword evidence="3" id="KW-1185">Reference proteome</keyword>
<dbReference type="AlphaFoldDB" id="A0A6M1PCY5"/>
<comment type="caution">
    <text evidence="2">The sequence shown here is derived from an EMBL/GenBank/DDBJ whole genome shotgun (WGS) entry which is preliminary data.</text>
</comment>
<feature type="compositionally biased region" description="Polar residues" evidence="1">
    <location>
        <begin position="54"/>
        <end position="63"/>
    </location>
</feature>
<feature type="region of interest" description="Disordered" evidence="1">
    <location>
        <begin position="1"/>
        <end position="66"/>
    </location>
</feature>
<evidence type="ECO:0000256" key="1">
    <source>
        <dbReference type="SAM" id="MobiDB-lite"/>
    </source>
</evidence>
<evidence type="ECO:0000313" key="3">
    <source>
        <dbReference type="Proteomes" id="UP000480151"/>
    </source>
</evidence>
<gene>
    <name evidence="2" type="ORF">G5B47_01230</name>
</gene>
<feature type="compositionally biased region" description="Low complexity" evidence="1">
    <location>
        <begin position="1"/>
        <end position="29"/>
    </location>
</feature>
<dbReference type="RefSeq" id="WP_165093476.1">
    <property type="nucleotide sequence ID" value="NZ_JAAKGU010000001.1"/>
</dbReference>
<feature type="compositionally biased region" description="Low complexity" evidence="1">
    <location>
        <begin position="90"/>
        <end position="115"/>
    </location>
</feature>
<feature type="region of interest" description="Disordered" evidence="1">
    <location>
        <begin position="90"/>
        <end position="132"/>
    </location>
</feature>
<dbReference type="EMBL" id="JAAKGU010000001">
    <property type="protein sequence ID" value="NGM81026.1"/>
    <property type="molecule type" value="Genomic_DNA"/>
</dbReference>
<reference evidence="2 3" key="1">
    <citation type="submission" date="2020-02" db="EMBL/GenBank/DDBJ databases">
        <authorList>
            <person name="Gao J."/>
            <person name="Sun J."/>
        </authorList>
    </citation>
    <scope>NUCLEOTIDE SEQUENCE [LARGE SCALE GENOMIC DNA]</scope>
    <source>
        <strain evidence="2 3">7124</strain>
    </source>
</reference>
<sequence>MPMTRSGRPGRSLSSAARSSASAERYGSGMEPPAPAFGGRIPSTANRRSPLAAISTSPQSRPRQYSALAARLPSRFGRLPRARKGTAAFAAGLPAATPPSEGSGRGRAVSSAAAGPIPRPAPSGVISSGAKL</sequence>
<protein>
    <submittedName>
        <fullName evidence="2">Uncharacterized protein</fullName>
    </submittedName>
</protein>